<dbReference type="Pfam" id="PF00295">
    <property type="entry name" value="Glyco_hydro_28"/>
    <property type="match status" value="1"/>
</dbReference>
<protein>
    <recommendedName>
        <fullName evidence="13">Polygalacturonase</fullName>
    </recommendedName>
</protein>
<evidence type="ECO:0000256" key="6">
    <source>
        <dbReference type="ARBA" id="ARBA00023295"/>
    </source>
</evidence>
<evidence type="ECO:0000256" key="4">
    <source>
        <dbReference type="ARBA" id="ARBA00022525"/>
    </source>
</evidence>
<proteinExistence type="inferred from homology"/>
<feature type="chain" id="PRO_5044887653" description="Polygalacturonase" evidence="10">
    <location>
        <begin position="32"/>
        <end position="490"/>
    </location>
</feature>
<feature type="compositionally biased region" description="Pro residues" evidence="9">
    <location>
        <begin position="53"/>
        <end position="72"/>
    </location>
</feature>
<dbReference type="Proteomes" id="UP001497457">
    <property type="component" value="Chromosome 33rd"/>
</dbReference>
<dbReference type="Gene3D" id="2.160.20.10">
    <property type="entry name" value="Single-stranded right-handed beta-helix, Pectin lyase-like"/>
    <property type="match status" value="1"/>
</dbReference>
<feature type="compositionally biased region" description="Basic and acidic residues" evidence="9">
    <location>
        <begin position="334"/>
        <end position="344"/>
    </location>
</feature>
<dbReference type="EMBL" id="OZ075143">
    <property type="protein sequence ID" value="CAL5038472.1"/>
    <property type="molecule type" value="Genomic_DNA"/>
</dbReference>
<evidence type="ECO:0000256" key="2">
    <source>
        <dbReference type="ARBA" id="ARBA00008834"/>
    </source>
</evidence>
<evidence type="ECO:0000256" key="1">
    <source>
        <dbReference type="ARBA" id="ARBA00004191"/>
    </source>
</evidence>
<keyword evidence="5 8" id="KW-0378">Hydrolase</keyword>
<feature type="region of interest" description="Disordered" evidence="9">
    <location>
        <begin position="303"/>
        <end position="344"/>
    </location>
</feature>
<dbReference type="AlphaFoldDB" id="A0ABC9DGH9"/>
<keyword evidence="10" id="KW-0732">Signal</keyword>
<feature type="compositionally biased region" description="Basic residues" evidence="9">
    <location>
        <begin position="393"/>
        <end position="407"/>
    </location>
</feature>
<feature type="signal peptide" evidence="10">
    <location>
        <begin position="1"/>
        <end position="31"/>
    </location>
</feature>
<feature type="region of interest" description="Disordered" evidence="9">
    <location>
        <begin position="38"/>
        <end position="72"/>
    </location>
</feature>
<dbReference type="InterPro" id="IPR011050">
    <property type="entry name" value="Pectin_lyase_fold/virulence"/>
</dbReference>
<keyword evidence="12" id="KW-1185">Reference proteome</keyword>
<keyword evidence="7" id="KW-0961">Cell wall biogenesis/degradation</keyword>
<dbReference type="InterPro" id="IPR012334">
    <property type="entry name" value="Pectin_lyas_fold"/>
</dbReference>
<evidence type="ECO:0000256" key="10">
    <source>
        <dbReference type="SAM" id="SignalP"/>
    </source>
</evidence>
<dbReference type="PANTHER" id="PTHR31375">
    <property type="match status" value="1"/>
</dbReference>
<dbReference type="GO" id="GO:0071555">
    <property type="term" value="P:cell wall organization"/>
    <property type="evidence" value="ECO:0007669"/>
    <property type="project" value="UniProtKB-KW"/>
</dbReference>
<evidence type="ECO:0000313" key="11">
    <source>
        <dbReference type="EMBL" id="CAL5038472.1"/>
    </source>
</evidence>
<accession>A0ABC9DGH9</accession>
<evidence type="ECO:0000256" key="3">
    <source>
        <dbReference type="ARBA" id="ARBA00022512"/>
    </source>
</evidence>
<keyword evidence="6 8" id="KW-0326">Glycosidase</keyword>
<feature type="region of interest" description="Disordered" evidence="9">
    <location>
        <begin position="382"/>
        <end position="442"/>
    </location>
</feature>
<comment type="similarity">
    <text evidence="2 8">Belongs to the glycosyl hydrolase 28 family.</text>
</comment>
<dbReference type="SUPFAM" id="SSF51126">
    <property type="entry name" value="Pectin lyase-like"/>
    <property type="match status" value="1"/>
</dbReference>
<feature type="compositionally biased region" description="Basic residues" evidence="9">
    <location>
        <begin position="303"/>
        <end position="333"/>
    </location>
</feature>
<gene>
    <name evidence="11" type="ORF">URODEC1_LOCUS85042</name>
</gene>
<name>A0ABC9DGH9_9POAL</name>
<feature type="compositionally biased region" description="Basic residues" evidence="9">
    <location>
        <begin position="39"/>
        <end position="52"/>
    </location>
</feature>
<dbReference type="InterPro" id="IPR000743">
    <property type="entry name" value="Glyco_hydro_28"/>
</dbReference>
<evidence type="ECO:0000256" key="5">
    <source>
        <dbReference type="ARBA" id="ARBA00022801"/>
    </source>
</evidence>
<evidence type="ECO:0000256" key="9">
    <source>
        <dbReference type="SAM" id="MobiDB-lite"/>
    </source>
</evidence>
<organism evidence="11 12">
    <name type="scientific">Urochloa decumbens</name>
    <dbReference type="NCBI Taxonomy" id="240449"/>
    <lineage>
        <taxon>Eukaryota</taxon>
        <taxon>Viridiplantae</taxon>
        <taxon>Streptophyta</taxon>
        <taxon>Embryophyta</taxon>
        <taxon>Tracheophyta</taxon>
        <taxon>Spermatophyta</taxon>
        <taxon>Magnoliopsida</taxon>
        <taxon>Liliopsida</taxon>
        <taxon>Poales</taxon>
        <taxon>Poaceae</taxon>
        <taxon>PACMAD clade</taxon>
        <taxon>Panicoideae</taxon>
        <taxon>Panicodae</taxon>
        <taxon>Paniceae</taxon>
        <taxon>Melinidinae</taxon>
        <taxon>Urochloa</taxon>
    </lineage>
</organism>
<evidence type="ECO:0008006" key="13">
    <source>
        <dbReference type="Google" id="ProtNLM"/>
    </source>
</evidence>
<dbReference type="GO" id="GO:0016798">
    <property type="term" value="F:hydrolase activity, acting on glycosyl bonds"/>
    <property type="evidence" value="ECO:0007669"/>
    <property type="project" value="UniProtKB-KW"/>
</dbReference>
<evidence type="ECO:0000256" key="8">
    <source>
        <dbReference type="RuleBase" id="RU361169"/>
    </source>
</evidence>
<comment type="subcellular location">
    <subcellularLocation>
        <location evidence="1">Secreted</location>
        <location evidence="1">Cell wall</location>
    </subcellularLocation>
</comment>
<evidence type="ECO:0000256" key="7">
    <source>
        <dbReference type="ARBA" id="ARBA00023316"/>
    </source>
</evidence>
<keyword evidence="3" id="KW-0134">Cell wall</keyword>
<feature type="compositionally biased region" description="Basic residues" evidence="9">
    <location>
        <begin position="414"/>
        <end position="430"/>
    </location>
</feature>
<evidence type="ECO:0000313" key="12">
    <source>
        <dbReference type="Proteomes" id="UP001497457"/>
    </source>
</evidence>
<sequence length="490" mass="53133">MKRRSIPNASSANATLLLALLLLVTTSPSFLQHCVARRESHHRPPPAGRHHPPPPAPVMPPPPAPVMPPPSPPPLLSTFSVLDYGAVGDGTTDDTKAFAAAWSSACAAGASTVLVPVSYVFLVGPITFTGDSCVSNMVFQVDGTILADAGSTAWRSGVVMQWLEFKNVRGLTIQGCGTVDGQGSHWWSGGSLAGEAKMVTEEKSLGQNLKELDSDRVGTSNRPTAVRVFQSASITVTGITIRNSPRFHLTFDSCHGVEVHDVAVSSPGDSPNTDGIHLAGSVGVSIHHTTIACGRLLRRVHPQRALRPGPRHQHRRARQGRRLGGRLRRHRAGRHAEPDDDRRPYQDLAGRVWLGEERAVLRRAGVGSEDADRHRPVLLRPHDVHQPDVGGGRGRRGVPGRRRHVHRAAGVPGVRRRRAVRRDPPRRHPARAGGGRRLPPPRALLLEGARRRGAACRAAGRLSACRSSVTGEVATQFGIWKWYRKFVWLC</sequence>
<reference evidence="11" key="1">
    <citation type="submission" date="2024-10" db="EMBL/GenBank/DDBJ databases">
        <authorList>
            <person name="Ryan C."/>
        </authorList>
    </citation>
    <scope>NUCLEOTIDE SEQUENCE [LARGE SCALE GENOMIC DNA]</scope>
</reference>
<keyword evidence="4" id="KW-0964">Secreted</keyword>